<reference evidence="5" key="1">
    <citation type="journal article" date="2023" name="Mol. Biol. Evol.">
        <title>Third-Generation Sequencing Reveals the Adaptive Role of the Epigenome in Three Deep-Sea Polychaetes.</title>
        <authorList>
            <person name="Perez M."/>
            <person name="Aroh O."/>
            <person name="Sun Y."/>
            <person name="Lan Y."/>
            <person name="Juniper S.K."/>
            <person name="Young C.R."/>
            <person name="Angers B."/>
            <person name="Qian P.Y."/>
        </authorList>
    </citation>
    <scope>NUCLEOTIDE SEQUENCE</scope>
    <source>
        <strain evidence="5">P08H-3</strain>
    </source>
</reference>
<evidence type="ECO:0000313" key="6">
    <source>
        <dbReference type="Proteomes" id="UP001208570"/>
    </source>
</evidence>
<sequence>VTNKKVAIIFSISNVADDLGAVLKVFESQHLAILHIESRKSRTRDNEYEIFVDVEENGVDAKEVIEKAKNLTTNIYIQDGSKLRKTISLDKGDTRC</sequence>
<dbReference type="Proteomes" id="UP001208570">
    <property type="component" value="Unassembled WGS sequence"/>
</dbReference>
<dbReference type="PROSITE" id="PS51671">
    <property type="entry name" value="ACT"/>
    <property type="match status" value="1"/>
</dbReference>
<comment type="caution">
    <text evidence="5">The sequence shown here is derived from an EMBL/GenBank/DDBJ whole genome shotgun (WGS) entry which is preliminary data.</text>
</comment>
<dbReference type="InterPro" id="IPR001273">
    <property type="entry name" value="ArAA_hydroxylase"/>
</dbReference>
<feature type="non-terminal residue" evidence="5">
    <location>
        <position position="96"/>
    </location>
</feature>
<dbReference type="InterPro" id="IPR002912">
    <property type="entry name" value="ACT_dom"/>
</dbReference>
<evidence type="ECO:0000256" key="3">
    <source>
        <dbReference type="ARBA" id="ARBA00062416"/>
    </source>
</evidence>
<proteinExistence type="predicted"/>
<evidence type="ECO:0000313" key="5">
    <source>
        <dbReference type="EMBL" id="KAK2147876.1"/>
    </source>
</evidence>
<dbReference type="PANTHER" id="PTHR11473:SF16">
    <property type="entry name" value="TRYPTOPHAN 5-HYDROXYLASE 2"/>
    <property type="match status" value="1"/>
</dbReference>
<dbReference type="SUPFAM" id="SSF55021">
    <property type="entry name" value="ACT-like"/>
    <property type="match status" value="1"/>
</dbReference>
<dbReference type="Gene3D" id="1.10.800.10">
    <property type="entry name" value="Aromatic amino acid hydroxylase"/>
    <property type="match status" value="1"/>
</dbReference>
<keyword evidence="6" id="KW-1185">Reference proteome</keyword>
<comment type="subunit">
    <text evidence="3">Interacts with DNAJC12.</text>
</comment>
<feature type="domain" description="ACT" evidence="4">
    <location>
        <begin position="7"/>
        <end position="83"/>
    </location>
</feature>
<accession>A0AAD9J8D7</accession>
<dbReference type="GO" id="GO:0009072">
    <property type="term" value="P:aromatic amino acid metabolic process"/>
    <property type="evidence" value="ECO:0007669"/>
    <property type="project" value="InterPro"/>
</dbReference>
<evidence type="ECO:0000259" key="4">
    <source>
        <dbReference type="PROSITE" id="PS51671"/>
    </source>
</evidence>
<evidence type="ECO:0000256" key="2">
    <source>
        <dbReference type="ARBA" id="ARBA00042662"/>
    </source>
</evidence>
<gene>
    <name evidence="5" type="ORF">LSH36_533g01075</name>
</gene>
<name>A0AAD9J8D7_9ANNE</name>
<organism evidence="5 6">
    <name type="scientific">Paralvinella palmiformis</name>
    <dbReference type="NCBI Taxonomy" id="53620"/>
    <lineage>
        <taxon>Eukaryota</taxon>
        <taxon>Metazoa</taxon>
        <taxon>Spiralia</taxon>
        <taxon>Lophotrochozoa</taxon>
        <taxon>Annelida</taxon>
        <taxon>Polychaeta</taxon>
        <taxon>Sedentaria</taxon>
        <taxon>Canalipalpata</taxon>
        <taxon>Terebellida</taxon>
        <taxon>Terebelliformia</taxon>
        <taxon>Alvinellidae</taxon>
        <taxon>Paralvinella</taxon>
    </lineage>
</organism>
<evidence type="ECO:0000256" key="1">
    <source>
        <dbReference type="ARBA" id="ARBA00040889"/>
    </source>
</evidence>
<dbReference type="InterPro" id="IPR045865">
    <property type="entry name" value="ACT-like_dom_sf"/>
</dbReference>
<protein>
    <recommendedName>
        <fullName evidence="1">Tryptophan 5-hydroxylase 2</fullName>
    </recommendedName>
    <alternativeName>
        <fullName evidence="2">Tryptophan 5-monooxygenase 2</fullName>
    </alternativeName>
</protein>
<dbReference type="GO" id="GO:0004510">
    <property type="term" value="F:tryptophan 5-monooxygenase activity"/>
    <property type="evidence" value="ECO:0007669"/>
    <property type="project" value="TreeGrafter"/>
</dbReference>
<dbReference type="PANTHER" id="PTHR11473">
    <property type="entry name" value="AROMATIC AMINO ACID HYDROXYLASE"/>
    <property type="match status" value="1"/>
</dbReference>
<dbReference type="InterPro" id="IPR036951">
    <property type="entry name" value="ArAA_hydroxylase_sf"/>
</dbReference>
<dbReference type="EMBL" id="JAODUP010000532">
    <property type="protein sequence ID" value="KAK2147876.1"/>
    <property type="molecule type" value="Genomic_DNA"/>
</dbReference>
<dbReference type="AlphaFoldDB" id="A0AAD9J8D7"/>
<dbReference type="GO" id="GO:0005506">
    <property type="term" value="F:iron ion binding"/>
    <property type="evidence" value="ECO:0007669"/>
    <property type="project" value="InterPro"/>
</dbReference>
<dbReference type="GO" id="GO:0043005">
    <property type="term" value="C:neuron projection"/>
    <property type="evidence" value="ECO:0007669"/>
    <property type="project" value="TreeGrafter"/>
</dbReference>